<dbReference type="AlphaFoldDB" id="A0A498L215"/>
<gene>
    <name evidence="2" type="ORF">ROHU_034980</name>
</gene>
<organism evidence="2 3">
    <name type="scientific">Labeo rohita</name>
    <name type="common">Indian major carp</name>
    <name type="synonym">Cyprinus rohita</name>
    <dbReference type="NCBI Taxonomy" id="84645"/>
    <lineage>
        <taxon>Eukaryota</taxon>
        <taxon>Metazoa</taxon>
        <taxon>Chordata</taxon>
        <taxon>Craniata</taxon>
        <taxon>Vertebrata</taxon>
        <taxon>Euteleostomi</taxon>
        <taxon>Actinopterygii</taxon>
        <taxon>Neopterygii</taxon>
        <taxon>Teleostei</taxon>
        <taxon>Ostariophysi</taxon>
        <taxon>Cypriniformes</taxon>
        <taxon>Cyprinidae</taxon>
        <taxon>Labeoninae</taxon>
        <taxon>Labeonini</taxon>
        <taxon>Labeo</taxon>
    </lineage>
</organism>
<comment type="caution">
    <text evidence="2">The sequence shown here is derived from an EMBL/GenBank/DDBJ whole genome shotgun (WGS) entry which is preliminary data.</text>
</comment>
<feature type="region of interest" description="Disordered" evidence="1">
    <location>
        <begin position="70"/>
        <end position="91"/>
    </location>
</feature>
<accession>A0A498L215</accession>
<sequence>MSDVGWTRQCGRAGTKIKAPSRGNLCMSAASPVEARSVPCFSCDADIMAERLAVKMSGDAVTPSSDAAAASYCSDEDDDGDSTLAGFTASV</sequence>
<evidence type="ECO:0000313" key="3">
    <source>
        <dbReference type="Proteomes" id="UP000290572"/>
    </source>
</evidence>
<reference evidence="2 3" key="1">
    <citation type="submission" date="2018-03" db="EMBL/GenBank/DDBJ databases">
        <title>Draft genome sequence of Rohu Carp (Labeo rohita).</title>
        <authorList>
            <person name="Das P."/>
            <person name="Kushwaha B."/>
            <person name="Joshi C.G."/>
            <person name="Kumar D."/>
            <person name="Nagpure N.S."/>
            <person name="Sahoo L."/>
            <person name="Das S.P."/>
            <person name="Bit A."/>
            <person name="Patnaik S."/>
            <person name="Meher P.K."/>
            <person name="Jayasankar P."/>
            <person name="Koringa P.G."/>
            <person name="Patel N.V."/>
            <person name="Hinsu A.T."/>
            <person name="Kumar R."/>
            <person name="Pandey M."/>
            <person name="Agarwal S."/>
            <person name="Srivastava S."/>
            <person name="Singh M."/>
            <person name="Iquebal M.A."/>
            <person name="Jaiswal S."/>
            <person name="Angadi U.B."/>
            <person name="Kumar N."/>
            <person name="Raza M."/>
            <person name="Shah T.M."/>
            <person name="Rai A."/>
            <person name="Jena J.K."/>
        </authorList>
    </citation>
    <scope>NUCLEOTIDE SEQUENCE [LARGE SCALE GENOMIC DNA]</scope>
    <source>
        <strain evidence="2">DASCIFA01</strain>
        <tissue evidence="2">Testis</tissue>
    </source>
</reference>
<dbReference type="EMBL" id="QBIY01013525">
    <property type="protein sequence ID" value="RXN02482.1"/>
    <property type="molecule type" value="Genomic_DNA"/>
</dbReference>
<evidence type="ECO:0000313" key="2">
    <source>
        <dbReference type="EMBL" id="RXN02482.1"/>
    </source>
</evidence>
<keyword evidence="3" id="KW-1185">Reference proteome</keyword>
<proteinExistence type="predicted"/>
<name>A0A498L215_LABRO</name>
<dbReference type="Proteomes" id="UP000290572">
    <property type="component" value="Unassembled WGS sequence"/>
</dbReference>
<protein>
    <submittedName>
        <fullName evidence="2">Uncharacterized protein</fullName>
    </submittedName>
</protein>
<evidence type="ECO:0000256" key="1">
    <source>
        <dbReference type="SAM" id="MobiDB-lite"/>
    </source>
</evidence>